<organism evidence="1 2">
    <name type="scientific">Bugula neritina</name>
    <name type="common">Brown bryozoan</name>
    <name type="synonym">Sertularia neritina</name>
    <dbReference type="NCBI Taxonomy" id="10212"/>
    <lineage>
        <taxon>Eukaryota</taxon>
        <taxon>Metazoa</taxon>
        <taxon>Spiralia</taxon>
        <taxon>Lophotrochozoa</taxon>
        <taxon>Bryozoa</taxon>
        <taxon>Gymnolaemata</taxon>
        <taxon>Cheilostomatida</taxon>
        <taxon>Flustrina</taxon>
        <taxon>Buguloidea</taxon>
        <taxon>Bugulidae</taxon>
        <taxon>Bugula</taxon>
    </lineage>
</organism>
<dbReference type="InterPro" id="IPR028082">
    <property type="entry name" value="Peripla_BP_I"/>
</dbReference>
<keyword evidence="2" id="KW-1185">Reference proteome</keyword>
<dbReference type="Gene3D" id="3.40.50.2300">
    <property type="match status" value="1"/>
</dbReference>
<evidence type="ECO:0000313" key="1">
    <source>
        <dbReference type="EMBL" id="KAF6016455.1"/>
    </source>
</evidence>
<dbReference type="Proteomes" id="UP000593567">
    <property type="component" value="Unassembled WGS sequence"/>
</dbReference>
<evidence type="ECO:0000313" key="2">
    <source>
        <dbReference type="Proteomes" id="UP000593567"/>
    </source>
</evidence>
<accession>A0A7J7IRJ7</accession>
<protein>
    <submittedName>
        <fullName evidence="1">Uncharacterized protein</fullName>
    </submittedName>
</protein>
<proteinExistence type="predicted"/>
<dbReference type="AlphaFoldDB" id="A0A7J7IRJ7"/>
<dbReference type="OrthoDB" id="425344at2759"/>
<gene>
    <name evidence="1" type="ORF">EB796_025236</name>
</gene>
<dbReference type="SUPFAM" id="SSF53822">
    <property type="entry name" value="Periplasmic binding protein-like I"/>
    <property type="match status" value="1"/>
</dbReference>
<sequence>MTNNEIIAEFTVDDGWNFDSRKGSNQFWCTDEACRSKCKEQIKPKNFTYVHGDFILVVTMPIHDSFNKYPDLWSCEAFNNETSLRAEAALFARERLNELFREDNFTFGLLILDTCFNTALTQKLLTDVLNGTTEYCNEEHCLDRSKIVGLIGDYSSHISTTVCTVFSKSSID</sequence>
<name>A0A7J7IRJ7_BUGNE</name>
<reference evidence="1" key="1">
    <citation type="submission" date="2020-06" db="EMBL/GenBank/DDBJ databases">
        <title>Draft genome of Bugula neritina, a colonial animal packing powerful symbionts and potential medicines.</title>
        <authorList>
            <person name="Rayko M."/>
        </authorList>
    </citation>
    <scope>NUCLEOTIDE SEQUENCE [LARGE SCALE GENOMIC DNA]</scope>
    <source>
        <strain evidence="1">Kwan_BN1</strain>
    </source>
</reference>
<comment type="caution">
    <text evidence="1">The sequence shown here is derived from an EMBL/GenBank/DDBJ whole genome shotgun (WGS) entry which is preliminary data.</text>
</comment>
<dbReference type="EMBL" id="VXIV02003536">
    <property type="protein sequence ID" value="KAF6016455.1"/>
    <property type="molecule type" value="Genomic_DNA"/>
</dbReference>